<protein>
    <submittedName>
        <fullName evidence="7">Uncharacterized membrane protein YidH (DUF202 family)</fullName>
    </submittedName>
</protein>
<feature type="transmembrane region" description="Helical" evidence="5">
    <location>
        <begin position="39"/>
        <end position="59"/>
    </location>
</feature>
<keyword evidence="3 5" id="KW-1133">Transmembrane helix</keyword>
<evidence type="ECO:0000256" key="5">
    <source>
        <dbReference type="SAM" id="Phobius"/>
    </source>
</evidence>
<dbReference type="Pfam" id="PF02656">
    <property type="entry name" value="DUF202"/>
    <property type="match status" value="1"/>
</dbReference>
<reference evidence="7 8" key="1">
    <citation type="submission" date="2018-10" db="EMBL/GenBank/DDBJ databases">
        <title>Genomic Encyclopedia of Archaeal and Bacterial Type Strains, Phase II (KMG-II): from individual species to whole genera.</title>
        <authorList>
            <person name="Goeker M."/>
        </authorList>
    </citation>
    <scope>NUCLEOTIDE SEQUENCE [LARGE SCALE GENOMIC DNA]</scope>
    <source>
        <strain evidence="7 8">RP-AC37</strain>
    </source>
</reference>
<evidence type="ECO:0000313" key="8">
    <source>
        <dbReference type="Proteomes" id="UP000281955"/>
    </source>
</evidence>
<evidence type="ECO:0000256" key="4">
    <source>
        <dbReference type="ARBA" id="ARBA00023136"/>
    </source>
</evidence>
<comment type="caution">
    <text evidence="7">The sequence shown here is derived from an EMBL/GenBank/DDBJ whole genome shotgun (WGS) entry which is preliminary data.</text>
</comment>
<feature type="transmembrane region" description="Helical" evidence="5">
    <location>
        <begin position="79"/>
        <end position="100"/>
    </location>
</feature>
<dbReference type="InParanoid" id="A0A420XSM5"/>
<dbReference type="EMBL" id="RBWV01000010">
    <property type="protein sequence ID" value="RKS77830.1"/>
    <property type="molecule type" value="Genomic_DNA"/>
</dbReference>
<evidence type="ECO:0000256" key="2">
    <source>
        <dbReference type="ARBA" id="ARBA00022692"/>
    </source>
</evidence>
<comment type="subcellular location">
    <subcellularLocation>
        <location evidence="1">Endomembrane system</location>
        <topology evidence="1">Multi-pass membrane protein</topology>
    </subcellularLocation>
</comment>
<keyword evidence="2 5" id="KW-0812">Transmembrane</keyword>
<name>A0A420XSM5_9ACTN</name>
<sequence>MSSDPGLQPERTTLAWSRTALSVCGCVLGMLRLATPDDLASRAVGGSLALAGAVVLLAARRRVGELRRARPGAPSPAVVLCLAVGLAGAGAGALVLQALAGS</sequence>
<evidence type="ECO:0000259" key="6">
    <source>
        <dbReference type="Pfam" id="PF02656"/>
    </source>
</evidence>
<dbReference type="OrthoDB" id="3701077at2"/>
<dbReference type="AlphaFoldDB" id="A0A420XSM5"/>
<proteinExistence type="predicted"/>
<keyword evidence="8" id="KW-1185">Reference proteome</keyword>
<accession>A0A420XSM5</accession>
<dbReference type="Proteomes" id="UP000281955">
    <property type="component" value="Unassembled WGS sequence"/>
</dbReference>
<dbReference type="InterPro" id="IPR003807">
    <property type="entry name" value="DUF202"/>
</dbReference>
<evidence type="ECO:0000313" key="7">
    <source>
        <dbReference type="EMBL" id="RKS77830.1"/>
    </source>
</evidence>
<gene>
    <name evidence="7" type="ORF">CLV35_1528</name>
</gene>
<organism evidence="7 8">
    <name type="scientific">Motilibacter peucedani</name>
    <dbReference type="NCBI Taxonomy" id="598650"/>
    <lineage>
        <taxon>Bacteria</taxon>
        <taxon>Bacillati</taxon>
        <taxon>Actinomycetota</taxon>
        <taxon>Actinomycetes</taxon>
        <taxon>Motilibacterales</taxon>
        <taxon>Motilibacteraceae</taxon>
        <taxon>Motilibacter</taxon>
    </lineage>
</organism>
<keyword evidence="4 5" id="KW-0472">Membrane</keyword>
<evidence type="ECO:0000256" key="3">
    <source>
        <dbReference type="ARBA" id="ARBA00022989"/>
    </source>
</evidence>
<evidence type="ECO:0000256" key="1">
    <source>
        <dbReference type="ARBA" id="ARBA00004127"/>
    </source>
</evidence>
<dbReference type="GO" id="GO:0012505">
    <property type="term" value="C:endomembrane system"/>
    <property type="evidence" value="ECO:0007669"/>
    <property type="project" value="UniProtKB-SubCell"/>
</dbReference>
<dbReference type="RefSeq" id="WP_121192821.1">
    <property type="nucleotide sequence ID" value="NZ_RBWV01000010.1"/>
</dbReference>
<feature type="domain" description="DUF202" evidence="6">
    <location>
        <begin position="4"/>
        <end position="64"/>
    </location>
</feature>